<reference evidence="2 3" key="1">
    <citation type="journal article" date="2021" name="Elife">
        <title>Chloroplast acquisition without the gene transfer in kleptoplastic sea slugs, Plakobranchus ocellatus.</title>
        <authorList>
            <person name="Maeda T."/>
            <person name="Takahashi S."/>
            <person name="Yoshida T."/>
            <person name="Shimamura S."/>
            <person name="Takaki Y."/>
            <person name="Nagai Y."/>
            <person name="Toyoda A."/>
            <person name="Suzuki Y."/>
            <person name="Arimoto A."/>
            <person name="Ishii H."/>
            <person name="Satoh N."/>
            <person name="Nishiyama T."/>
            <person name="Hasebe M."/>
            <person name="Maruyama T."/>
            <person name="Minagawa J."/>
            <person name="Obokata J."/>
            <person name="Shigenobu S."/>
        </authorList>
    </citation>
    <scope>NUCLEOTIDE SEQUENCE [LARGE SCALE GENOMIC DNA]</scope>
</reference>
<feature type="signal peptide" evidence="1">
    <location>
        <begin position="1"/>
        <end position="19"/>
    </location>
</feature>
<dbReference type="AlphaFoldDB" id="A0AAV3YES9"/>
<evidence type="ECO:0000313" key="3">
    <source>
        <dbReference type="Proteomes" id="UP000735302"/>
    </source>
</evidence>
<feature type="chain" id="PRO_5043427733" evidence="1">
    <location>
        <begin position="20"/>
        <end position="93"/>
    </location>
</feature>
<name>A0AAV3YES9_9GAST</name>
<evidence type="ECO:0000256" key="1">
    <source>
        <dbReference type="SAM" id="SignalP"/>
    </source>
</evidence>
<organism evidence="2 3">
    <name type="scientific">Plakobranchus ocellatus</name>
    <dbReference type="NCBI Taxonomy" id="259542"/>
    <lineage>
        <taxon>Eukaryota</taxon>
        <taxon>Metazoa</taxon>
        <taxon>Spiralia</taxon>
        <taxon>Lophotrochozoa</taxon>
        <taxon>Mollusca</taxon>
        <taxon>Gastropoda</taxon>
        <taxon>Heterobranchia</taxon>
        <taxon>Euthyneura</taxon>
        <taxon>Panpulmonata</taxon>
        <taxon>Sacoglossa</taxon>
        <taxon>Placobranchoidea</taxon>
        <taxon>Plakobranchidae</taxon>
        <taxon>Plakobranchus</taxon>
    </lineage>
</organism>
<keyword evidence="3" id="KW-1185">Reference proteome</keyword>
<keyword evidence="1" id="KW-0732">Signal</keyword>
<dbReference type="Proteomes" id="UP000735302">
    <property type="component" value="Unassembled WGS sequence"/>
</dbReference>
<gene>
    <name evidence="2" type="ORF">PoB_000713800</name>
</gene>
<dbReference type="EMBL" id="BLXT01000825">
    <property type="protein sequence ID" value="GFN80632.1"/>
    <property type="molecule type" value="Genomic_DNA"/>
</dbReference>
<evidence type="ECO:0000313" key="2">
    <source>
        <dbReference type="EMBL" id="GFN80632.1"/>
    </source>
</evidence>
<accession>A0AAV3YES9</accession>
<protein>
    <submittedName>
        <fullName evidence="2">Uncharacterized protein</fullName>
    </submittedName>
</protein>
<comment type="caution">
    <text evidence="2">The sequence shown here is derived from an EMBL/GenBank/DDBJ whole genome shotgun (WGS) entry which is preliminary data.</text>
</comment>
<sequence>MGYLVQALSLTVLLNCCITRLVTKIEEKEPIISSDLRLSSLDGSSSSLKPFIATLLLNHQTPLRLHNHSHSHRRLKHPEWLLAQRCYTSMLRR</sequence>
<proteinExistence type="predicted"/>